<dbReference type="Proteomes" id="UP000199439">
    <property type="component" value="Unassembled WGS sequence"/>
</dbReference>
<accession>A0A1I1QEM3</accession>
<evidence type="ECO:0008006" key="3">
    <source>
        <dbReference type="Google" id="ProtNLM"/>
    </source>
</evidence>
<dbReference type="EMBL" id="FOMI01000006">
    <property type="protein sequence ID" value="SFD20614.1"/>
    <property type="molecule type" value="Genomic_DNA"/>
</dbReference>
<reference evidence="2" key="1">
    <citation type="submission" date="2016-10" db="EMBL/GenBank/DDBJ databases">
        <authorList>
            <person name="Varghese N."/>
            <person name="Submissions S."/>
        </authorList>
    </citation>
    <scope>NUCLEOTIDE SEQUENCE [LARGE SCALE GENOMIC DNA]</scope>
    <source>
        <strain evidence="2">DSM 25730</strain>
    </source>
</reference>
<protein>
    <recommendedName>
        <fullName evidence="3">SpoIIAA-like</fullName>
    </recommendedName>
</protein>
<organism evidence="1 2">
    <name type="scientific">Algibacter pectinivorans</name>
    <dbReference type="NCBI Taxonomy" id="870482"/>
    <lineage>
        <taxon>Bacteria</taxon>
        <taxon>Pseudomonadati</taxon>
        <taxon>Bacteroidota</taxon>
        <taxon>Flavobacteriia</taxon>
        <taxon>Flavobacteriales</taxon>
        <taxon>Flavobacteriaceae</taxon>
        <taxon>Algibacter</taxon>
    </lineage>
</organism>
<gene>
    <name evidence="1" type="ORF">SAMN04487987_10692</name>
</gene>
<keyword evidence="2" id="KW-1185">Reference proteome</keyword>
<dbReference type="OrthoDB" id="1144611at2"/>
<sequence>MMVSIKETEFYSEVLREFNYSFADVFIFKDCVVSEVKEDVDFGWDEHAQKIVKDVVSVTGSRGDELVFISNRINSYSVQAMDWLKFFKQSYNLKAYCVVSQNRSGILNTMIEKLFFPKRIKHFNSIHEALNFVEKRLAEVS</sequence>
<evidence type="ECO:0000313" key="2">
    <source>
        <dbReference type="Proteomes" id="UP000199439"/>
    </source>
</evidence>
<dbReference type="STRING" id="870482.SAMN04487987_10692"/>
<evidence type="ECO:0000313" key="1">
    <source>
        <dbReference type="EMBL" id="SFD20614.1"/>
    </source>
</evidence>
<dbReference type="AlphaFoldDB" id="A0A1I1QEM3"/>
<dbReference type="RefSeq" id="WP_139205239.1">
    <property type="nucleotide sequence ID" value="NZ_FOMI01000006.1"/>
</dbReference>
<proteinExistence type="predicted"/>
<name>A0A1I1QEM3_9FLAO</name>